<keyword evidence="3" id="KW-1185">Reference proteome</keyword>
<evidence type="ECO:0000313" key="2">
    <source>
        <dbReference type="EMBL" id="CAK0852276.1"/>
    </source>
</evidence>
<organism evidence="2 3">
    <name type="scientific">Prorocentrum cordatum</name>
    <dbReference type="NCBI Taxonomy" id="2364126"/>
    <lineage>
        <taxon>Eukaryota</taxon>
        <taxon>Sar</taxon>
        <taxon>Alveolata</taxon>
        <taxon>Dinophyceae</taxon>
        <taxon>Prorocentrales</taxon>
        <taxon>Prorocentraceae</taxon>
        <taxon>Prorocentrum</taxon>
    </lineage>
</organism>
<protein>
    <submittedName>
        <fullName evidence="2">Uncharacterized protein</fullName>
    </submittedName>
</protein>
<feature type="region of interest" description="Disordered" evidence="1">
    <location>
        <begin position="1"/>
        <end position="25"/>
    </location>
</feature>
<reference evidence="2" key="1">
    <citation type="submission" date="2023-10" db="EMBL/GenBank/DDBJ databases">
        <authorList>
            <person name="Chen Y."/>
            <person name="Shah S."/>
            <person name="Dougan E. K."/>
            <person name="Thang M."/>
            <person name="Chan C."/>
        </authorList>
    </citation>
    <scope>NUCLEOTIDE SEQUENCE [LARGE SCALE GENOMIC DNA]</scope>
</reference>
<evidence type="ECO:0000256" key="1">
    <source>
        <dbReference type="SAM" id="MobiDB-lite"/>
    </source>
</evidence>
<name>A0ABN9U0L9_9DINO</name>
<dbReference type="Proteomes" id="UP001189429">
    <property type="component" value="Unassembled WGS sequence"/>
</dbReference>
<comment type="caution">
    <text evidence="2">The sequence shown here is derived from an EMBL/GenBank/DDBJ whole genome shotgun (WGS) entry which is preliminary data.</text>
</comment>
<accession>A0ABN9U0L9</accession>
<dbReference type="EMBL" id="CAUYUJ010015304">
    <property type="protein sequence ID" value="CAK0852276.1"/>
    <property type="molecule type" value="Genomic_DNA"/>
</dbReference>
<proteinExistence type="predicted"/>
<feature type="non-terminal residue" evidence="2">
    <location>
        <position position="1"/>
    </location>
</feature>
<gene>
    <name evidence="2" type="ORF">PCOR1329_LOCUS44153</name>
</gene>
<sequence>ESGARGAARPRFRSASGGSSPAREELRVQDYMKLDAEETLPLFLSTTSSVEGYDKILRYDLEKLLLRLANSARRPPSPAGRRKKRMRWRWRTRRRSRRGCEDWRGRGITERMNAVVLIRKVDGNADGY</sequence>
<evidence type="ECO:0000313" key="3">
    <source>
        <dbReference type="Proteomes" id="UP001189429"/>
    </source>
</evidence>